<feature type="compositionally biased region" description="Low complexity" evidence="4">
    <location>
        <begin position="317"/>
        <end position="329"/>
    </location>
</feature>
<dbReference type="Proteomes" id="UP000054270">
    <property type="component" value="Unassembled WGS sequence"/>
</dbReference>
<sequence length="683" mass="74239">MPPLADNGRSPIYTFSPGMTPLSFASTSAPTAAQDPSPQPSSPFVSSSPTSPISSDPSTNSFAMPTAPSRPHGKRRDPSYIPRPPNAFILFRCAFIKEQNVPGKVEGNHSRLSKIIGLCWKQLSPEEREKWEAKAVVAQAEHRAHYPDWRFRPGANAMAKLKVKEGESSATARRRSVRSRAKDTPADEQEDSQPIASDSKGKGKDKGKGKAKVSHTVSLDETRCAKIAGFVAEGIKGKELEVAVKQWEGDHKLPRPPITTQLAKSKGRGMRGPPTSHSRSRSDVAFTVSPSQSSKLDHDDYSVTTTSSNPQNSRAVSSNPDNPGDSSSGAGHPQSAMVESTSVQISDVPLTHMFKRSLSAPAQNNRPLHLQASTSDPSDSSTDEFSPTSAEPSPGAWGSFKASAIPNAPTGTHTQPQRNSTPLSTTSSAVTSAYESTSPLAWGGSENRRQSEETQEPNLWWPQKSTAIVTQFGFGAEREAPINVSTSEMGYEIPQGGSQFDRNYLENYGSYNSPEEEIRQVKWTDVSTSQQRHGLTVVLEDPYKNDCSTNHPPVSSPTTLSLPPLSGNSYFYSAPPGSSSTFASSSFSTLTGWAGDKHTISEQQMWPDSTSPAQSAPSNSWYSPENTSTWGMSPPQLQHTQLSHERDDWERLEYRAASDLHLPVEPQRQLSFQDELRRANSTS</sequence>
<dbReference type="InterPro" id="IPR051356">
    <property type="entry name" value="SOX/SOX-like_TF"/>
</dbReference>
<evidence type="ECO:0000313" key="6">
    <source>
        <dbReference type="EMBL" id="KJA20612.1"/>
    </source>
</evidence>
<feature type="region of interest" description="Disordered" evidence="4">
    <location>
        <begin position="251"/>
        <end position="344"/>
    </location>
</feature>
<dbReference type="Pfam" id="PF00505">
    <property type="entry name" value="HMG_box"/>
    <property type="match status" value="1"/>
</dbReference>
<dbReference type="GO" id="GO:0000978">
    <property type="term" value="F:RNA polymerase II cis-regulatory region sequence-specific DNA binding"/>
    <property type="evidence" value="ECO:0007669"/>
    <property type="project" value="TreeGrafter"/>
</dbReference>
<dbReference type="Gene3D" id="1.10.30.10">
    <property type="entry name" value="High mobility group box domain"/>
    <property type="match status" value="1"/>
</dbReference>
<dbReference type="PANTHER" id="PTHR45789:SF2">
    <property type="entry name" value="FI18025P1"/>
    <property type="match status" value="1"/>
</dbReference>
<feature type="compositionally biased region" description="Polar residues" evidence="4">
    <location>
        <begin position="302"/>
        <end position="316"/>
    </location>
</feature>
<evidence type="ECO:0000256" key="4">
    <source>
        <dbReference type="SAM" id="MobiDB-lite"/>
    </source>
</evidence>
<keyword evidence="7" id="KW-1185">Reference proteome</keyword>
<feature type="domain" description="HMG box" evidence="5">
    <location>
        <begin position="81"/>
        <end position="150"/>
    </location>
</feature>
<proteinExistence type="predicted"/>
<dbReference type="PANTHER" id="PTHR45789">
    <property type="entry name" value="FI18025P1"/>
    <property type="match status" value="1"/>
</dbReference>
<dbReference type="GO" id="GO:0000981">
    <property type="term" value="F:DNA-binding transcription factor activity, RNA polymerase II-specific"/>
    <property type="evidence" value="ECO:0007669"/>
    <property type="project" value="TreeGrafter"/>
</dbReference>
<dbReference type="OMA" id="KIIGLCW"/>
<dbReference type="STRING" id="945553.A0A0D2L1N8"/>
<feature type="compositionally biased region" description="Basic and acidic residues" evidence="4">
    <location>
        <begin position="199"/>
        <end position="208"/>
    </location>
</feature>
<name>A0A0D2L1N8_HYPSF</name>
<dbReference type="AlphaFoldDB" id="A0A0D2L1N8"/>
<feature type="compositionally biased region" description="Low complexity" evidence="4">
    <location>
        <begin position="373"/>
        <end position="389"/>
    </location>
</feature>
<evidence type="ECO:0000256" key="2">
    <source>
        <dbReference type="ARBA" id="ARBA00023242"/>
    </source>
</evidence>
<dbReference type="SUPFAM" id="SSF47095">
    <property type="entry name" value="HMG-box"/>
    <property type="match status" value="1"/>
</dbReference>
<dbReference type="InterPro" id="IPR009071">
    <property type="entry name" value="HMG_box_dom"/>
</dbReference>
<dbReference type="PROSITE" id="PS50118">
    <property type="entry name" value="HMG_BOX_2"/>
    <property type="match status" value="1"/>
</dbReference>
<feature type="region of interest" description="Disordered" evidence="4">
    <location>
        <begin position="603"/>
        <end position="645"/>
    </location>
</feature>
<dbReference type="InterPro" id="IPR036910">
    <property type="entry name" value="HMG_box_dom_sf"/>
</dbReference>
<accession>A0A0D2L1N8</accession>
<evidence type="ECO:0000259" key="5">
    <source>
        <dbReference type="PROSITE" id="PS50118"/>
    </source>
</evidence>
<feature type="compositionally biased region" description="Polar residues" evidence="4">
    <location>
        <begin position="409"/>
        <end position="439"/>
    </location>
</feature>
<dbReference type="GO" id="GO:0005634">
    <property type="term" value="C:nucleus"/>
    <property type="evidence" value="ECO:0007669"/>
    <property type="project" value="UniProtKB-UniRule"/>
</dbReference>
<evidence type="ECO:0000313" key="7">
    <source>
        <dbReference type="Proteomes" id="UP000054270"/>
    </source>
</evidence>
<feature type="region of interest" description="Disordered" evidence="4">
    <location>
        <begin position="359"/>
        <end position="460"/>
    </location>
</feature>
<gene>
    <name evidence="6" type="ORF">HYPSUDRAFT_68344</name>
</gene>
<feature type="region of interest" description="Disordered" evidence="4">
    <location>
        <begin position="162"/>
        <end position="216"/>
    </location>
</feature>
<dbReference type="OrthoDB" id="6247875at2759"/>
<evidence type="ECO:0000256" key="1">
    <source>
        <dbReference type="ARBA" id="ARBA00023125"/>
    </source>
</evidence>
<keyword evidence="1 3" id="KW-0238">DNA-binding</keyword>
<dbReference type="SMART" id="SM00398">
    <property type="entry name" value="HMG"/>
    <property type="match status" value="1"/>
</dbReference>
<feature type="compositionally biased region" description="Low complexity" evidence="4">
    <location>
        <begin position="25"/>
        <end position="61"/>
    </location>
</feature>
<keyword evidence="2 3" id="KW-0539">Nucleus</keyword>
<dbReference type="CDD" id="cd01389">
    <property type="entry name" value="HMG-box_ROX1-like"/>
    <property type="match status" value="1"/>
</dbReference>
<feature type="DNA-binding region" description="HMG box" evidence="3">
    <location>
        <begin position="81"/>
        <end position="150"/>
    </location>
</feature>
<protein>
    <recommendedName>
        <fullName evidence="5">HMG box domain-containing protein</fullName>
    </recommendedName>
</protein>
<organism evidence="6 7">
    <name type="scientific">Hypholoma sublateritium (strain FD-334 SS-4)</name>
    <dbReference type="NCBI Taxonomy" id="945553"/>
    <lineage>
        <taxon>Eukaryota</taxon>
        <taxon>Fungi</taxon>
        <taxon>Dikarya</taxon>
        <taxon>Basidiomycota</taxon>
        <taxon>Agaricomycotina</taxon>
        <taxon>Agaricomycetes</taxon>
        <taxon>Agaricomycetidae</taxon>
        <taxon>Agaricales</taxon>
        <taxon>Agaricineae</taxon>
        <taxon>Strophariaceae</taxon>
        <taxon>Hypholoma</taxon>
    </lineage>
</organism>
<feature type="compositionally biased region" description="Polar residues" evidence="4">
    <location>
        <begin position="603"/>
        <end position="641"/>
    </location>
</feature>
<feature type="region of interest" description="Disordered" evidence="4">
    <location>
        <begin position="24"/>
        <end position="81"/>
    </location>
</feature>
<evidence type="ECO:0000256" key="3">
    <source>
        <dbReference type="PROSITE-ProRule" id="PRU00267"/>
    </source>
</evidence>
<reference evidence="7" key="1">
    <citation type="submission" date="2014-04" db="EMBL/GenBank/DDBJ databases">
        <title>Evolutionary Origins and Diversification of the Mycorrhizal Mutualists.</title>
        <authorList>
            <consortium name="DOE Joint Genome Institute"/>
            <consortium name="Mycorrhizal Genomics Consortium"/>
            <person name="Kohler A."/>
            <person name="Kuo A."/>
            <person name="Nagy L.G."/>
            <person name="Floudas D."/>
            <person name="Copeland A."/>
            <person name="Barry K.W."/>
            <person name="Cichocki N."/>
            <person name="Veneault-Fourrey C."/>
            <person name="LaButti K."/>
            <person name="Lindquist E.A."/>
            <person name="Lipzen A."/>
            <person name="Lundell T."/>
            <person name="Morin E."/>
            <person name="Murat C."/>
            <person name="Riley R."/>
            <person name="Ohm R."/>
            <person name="Sun H."/>
            <person name="Tunlid A."/>
            <person name="Henrissat B."/>
            <person name="Grigoriev I.V."/>
            <person name="Hibbett D.S."/>
            <person name="Martin F."/>
        </authorList>
    </citation>
    <scope>NUCLEOTIDE SEQUENCE [LARGE SCALE GENOMIC DNA]</scope>
    <source>
        <strain evidence="7">FD-334 SS-4</strain>
    </source>
</reference>
<dbReference type="EMBL" id="KN817565">
    <property type="protein sequence ID" value="KJA20612.1"/>
    <property type="molecule type" value="Genomic_DNA"/>
</dbReference>